<sequence>MSITENIFLAREAIRRGIIDKRTQQQRTRELIQRLEHKIDP</sequence>
<name>X1NN36_9ZZZZ</name>
<reference evidence="1" key="1">
    <citation type="journal article" date="2014" name="Front. Microbiol.">
        <title>High frequency of phylogenetically diverse reductive dehalogenase-homologous genes in deep subseafloor sedimentary metagenomes.</title>
        <authorList>
            <person name="Kawai M."/>
            <person name="Futagami T."/>
            <person name="Toyoda A."/>
            <person name="Takaki Y."/>
            <person name="Nishi S."/>
            <person name="Hori S."/>
            <person name="Arai W."/>
            <person name="Tsubouchi T."/>
            <person name="Morono Y."/>
            <person name="Uchiyama I."/>
            <person name="Ito T."/>
            <person name="Fujiyama A."/>
            <person name="Inagaki F."/>
            <person name="Takami H."/>
        </authorList>
    </citation>
    <scope>NUCLEOTIDE SEQUENCE</scope>
    <source>
        <strain evidence="1">Expedition CK06-06</strain>
    </source>
</reference>
<protein>
    <submittedName>
        <fullName evidence="1">Uncharacterized protein</fullName>
    </submittedName>
</protein>
<organism evidence="1">
    <name type="scientific">marine sediment metagenome</name>
    <dbReference type="NCBI Taxonomy" id="412755"/>
    <lineage>
        <taxon>unclassified sequences</taxon>
        <taxon>metagenomes</taxon>
        <taxon>ecological metagenomes</taxon>
    </lineage>
</organism>
<accession>X1NN36</accession>
<comment type="caution">
    <text evidence="1">The sequence shown here is derived from an EMBL/GenBank/DDBJ whole genome shotgun (WGS) entry which is preliminary data.</text>
</comment>
<feature type="non-terminal residue" evidence="1">
    <location>
        <position position="41"/>
    </location>
</feature>
<dbReference type="EMBL" id="BARV01019544">
    <property type="protein sequence ID" value="GAI31626.1"/>
    <property type="molecule type" value="Genomic_DNA"/>
</dbReference>
<dbReference type="AlphaFoldDB" id="X1NN36"/>
<gene>
    <name evidence="1" type="ORF">S06H3_32831</name>
</gene>
<proteinExistence type="predicted"/>
<evidence type="ECO:0000313" key="1">
    <source>
        <dbReference type="EMBL" id="GAI31626.1"/>
    </source>
</evidence>